<dbReference type="PANTHER" id="PTHR31286">
    <property type="entry name" value="GLYCINE-RICH CELL WALL STRUCTURAL PROTEIN 1.8-LIKE"/>
    <property type="match status" value="1"/>
</dbReference>
<name>A0AAV1E8P6_OLDCO</name>
<proteinExistence type="predicted"/>
<feature type="compositionally biased region" description="Polar residues" evidence="1">
    <location>
        <begin position="315"/>
        <end position="327"/>
    </location>
</feature>
<accession>A0AAV1E8P6</accession>
<evidence type="ECO:0000256" key="1">
    <source>
        <dbReference type="SAM" id="MobiDB-lite"/>
    </source>
</evidence>
<evidence type="ECO:0000313" key="3">
    <source>
        <dbReference type="EMBL" id="CAI9116057.1"/>
    </source>
</evidence>
<evidence type="ECO:0000259" key="2">
    <source>
        <dbReference type="Pfam" id="PF14111"/>
    </source>
</evidence>
<dbReference type="InterPro" id="IPR025558">
    <property type="entry name" value="DUF4283"/>
</dbReference>
<reference evidence="3" key="1">
    <citation type="submission" date="2023-03" db="EMBL/GenBank/DDBJ databases">
        <authorList>
            <person name="Julca I."/>
        </authorList>
    </citation>
    <scope>NUCLEOTIDE SEQUENCE</scope>
</reference>
<dbReference type="Pfam" id="PF14111">
    <property type="entry name" value="DUF4283"/>
    <property type="match status" value="1"/>
</dbReference>
<evidence type="ECO:0000313" key="4">
    <source>
        <dbReference type="Proteomes" id="UP001161247"/>
    </source>
</evidence>
<feature type="region of interest" description="Disordered" evidence="1">
    <location>
        <begin position="232"/>
        <end position="263"/>
    </location>
</feature>
<feature type="region of interest" description="Disordered" evidence="1">
    <location>
        <begin position="312"/>
        <end position="334"/>
    </location>
</feature>
<dbReference type="InterPro" id="IPR040256">
    <property type="entry name" value="At4g02000-like"/>
</dbReference>
<keyword evidence="4" id="KW-1185">Reference proteome</keyword>
<dbReference type="Proteomes" id="UP001161247">
    <property type="component" value="Chromosome 8"/>
</dbReference>
<dbReference type="PANTHER" id="PTHR31286:SF167">
    <property type="entry name" value="OS09G0268800 PROTEIN"/>
    <property type="match status" value="1"/>
</dbReference>
<feature type="domain" description="DUF4283" evidence="2">
    <location>
        <begin position="4"/>
        <end position="52"/>
    </location>
</feature>
<feature type="compositionally biased region" description="Basic and acidic residues" evidence="1">
    <location>
        <begin position="232"/>
        <end position="241"/>
    </location>
</feature>
<dbReference type="AlphaFoldDB" id="A0AAV1E8P6"/>
<protein>
    <submittedName>
        <fullName evidence="3">OLC1v1017107C1</fullName>
    </submittedName>
</protein>
<dbReference type="EMBL" id="OX459125">
    <property type="protein sequence ID" value="CAI9116057.1"/>
    <property type="molecule type" value="Genomic_DNA"/>
</dbReference>
<feature type="compositionally biased region" description="Basic residues" evidence="1">
    <location>
        <begin position="252"/>
        <end position="261"/>
    </location>
</feature>
<sequence length="334" mass="38845">MERPWRQRGLVGEEKIQAKTFQFIFAKSEDREAILRQRPWSFDSHFLVLQKREEEMDYEAETFNFTPIWVQIWNIPRHWVFREMGLDLREFIDEVKDAIVPDISDKKYGAGISRENKEIPIGHVVVEKGGYSGVNKMRQEEKEKVSTGKMIVGNEEKIRDDDILESELCGKDPFLEDVKTGADLMLKMYKTGTIPKKVYEEFMRPKPELSRHVRRSPFDDVMNRMWNKSELENKLGSEKNKGATVLPEKGQKKSQRKKRARGGVENQVFDGESRDETMVDGLDKRDKLMMEGMLEMQQEGCKKIKQNEVELTEGGLSSSSNVNTQVMEASLKWP</sequence>
<organism evidence="3 4">
    <name type="scientific">Oldenlandia corymbosa var. corymbosa</name>
    <dbReference type="NCBI Taxonomy" id="529605"/>
    <lineage>
        <taxon>Eukaryota</taxon>
        <taxon>Viridiplantae</taxon>
        <taxon>Streptophyta</taxon>
        <taxon>Embryophyta</taxon>
        <taxon>Tracheophyta</taxon>
        <taxon>Spermatophyta</taxon>
        <taxon>Magnoliopsida</taxon>
        <taxon>eudicotyledons</taxon>
        <taxon>Gunneridae</taxon>
        <taxon>Pentapetalae</taxon>
        <taxon>asterids</taxon>
        <taxon>lamiids</taxon>
        <taxon>Gentianales</taxon>
        <taxon>Rubiaceae</taxon>
        <taxon>Rubioideae</taxon>
        <taxon>Spermacoceae</taxon>
        <taxon>Hedyotis-Oldenlandia complex</taxon>
        <taxon>Oldenlandia</taxon>
    </lineage>
</organism>
<gene>
    <name evidence="3" type="ORF">OLC1_LOCUS22445</name>
</gene>